<protein>
    <submittedName>
        <fullName evidence="1">Uncharacterized protein</fullName>
    </submittedName>
</protein>
<comment type="caution">
    <text evidence="1">The sequence shown here is derived from an EMBL/GenBank/DDBJ whole genome shotgun (WGS) entry which is preliminary data.</text>
</comment>
<dbReference type="EMBL" id="JAIWYP010000012">
    <property type="protein sequence ID" value="KAH3731147.1"/>
    <property type="molecule type" value="Genomic_DNA"/>
</dbReference>
<gene>
    <name evidence="1" type="ORF">DPMN_057153</name>
</gene>
<organism evidence="1 2">
    <name type="scientific">Dreissena polymorpha</name>
    <name type="common">Zebra mussel</name>
    <name type="synonym">Mytilus polymorpha</name>
    <dbReference type="NCBI Taxonomy" id="45954"/>
    <lineage>
        <taxon>Eukaryota</taxon>
        <taxon>Metazoa</taxon>
        <taxon>Spiralia</taxon>
        <taxon>Lophotrochozoa</taxon>
        <taxon>Mollusca</taxon>
        <taxon>Bivalvia</taxon>
        <taxon>Autobranchia</taxon>
        <taxon>Heteroconchia</taxon>
        <taxon>Euheterodonta</taxon>
        <taxon>Imparidentia</taxon>
        <taxon>Neoheterodontei</taxon>
        <taxon>Myida</taxon>
        <taxon>Dreissenoidea</taxon>
        <taxon>Dreissenidae</taxon>
        <taxon>Dreissena</taxon>
    </lineage>
</organism>
<proteinExistence type="predicted"/>
<evidence type="ECO:0000313" key="1">
    <source>
        <dbReference type="EMBL" id="KAH3731147.1"/>
    </source>
</evidence>
<reference evidence="1" key="2">
    <citation type="submission" date="2020-11" db="EMBL/GenBank/DDBJ databases">
        <authorList>
            <person name="McCartney M.A."/>
            <person name="Auch B."/>
            <person name="Kono T."/>
            <person name="Mallez S."/>
            <person name="Becker A."/>
            <person name="Gohl D.M."/>
            <person name="Silverstein K.A.T."/>
            <person name="Koren S."/>
            <person name="Bechman K.B."/>
            <person name="Herman A."/>
            <person name="Abrahante J.E."/>
            <person name="Garbe J."/>
        </authorList>
    </citation>
    <scope>NUCLEOTIDE SEQUENCE</scope>
    <source>
        <strain evidence="1">Duluth1</strain>
        <tissue evidence="1">Whole animal</tissue>
    </source>
</reference>
<dbReference type="Proteomes" id="UP000828390">
    <property type="component" value="Unassembled WGS sequence"/>
</dbReference>
<reference evidence="1" key="1">
    <citation type="journal article" date="2019" name="bioRxiv">
        <title>The Genome of the Zebra Mussel, Dreissena polymorpha: A Resource for Invasive Species Research.</title>
        <authorList>
            <person name="McCartney M.A."/>
            <person name="Auch B."/>
            <person name="Kono T."/>
            <person name="Mallez S."/>
            <person name="Zhang Y."/>
            <person name="Obille A."/>
            <person name="Becker A."/>
            <person name="Abrahante J.E."/>
            <person name="Garbe J."/>
            <person name="Badalamenti J.P."/>
            <person name="Herman A."/>
            <person name="Mangelson H."/>
            <person name="Liachko I."/>
            <person name="Sullivan S."/>
            <person name="Sone E.D."/>
            <person name="Koren S."/>
            <person name="Silverstein K.A.T."/>
            <person name="Beckman K.B."/>
            <person name="Gohl D.M."/>
        </authorList>
    </citation>
    <scope>NUCLEOTIDE SEQUENCE</scope>
    <source>
        <strain evidence="1">Duluth1</strain>
        <tissue evidence="1">Whole animal</tissue>
    </source>
</reference>
<keyword evidence="2" id="KW-1185">Reference proteome</keyword>
<name>A0A9D4CTW9_DREPO</name>
<dbReference type="AlphaFoldDB" id="A0A9D4CTW9"/>
<accession>A0A9D4CTW9</accession>
<evidence type="ECO:0000313" key="2">
    <source>
        <dbReference type="Proteomes" id="UP000828390"/>
    </source>
</evidence>
<sequence>MRQYDDDNATVRQYDGDTFSSGNFRVLLNEFRSSWLKAGETKRYEVVLPVSTAPVPGSHRENQEHELPVRNAHCYEGTKSEVRPLWSRNDTMYLASTPDE</sequence>